<feature type="transmembrane region" description="Helical" evidence="1">
    <location>
        <begin position="6"/>
        <end position="28"/>
    </location>
</feature>
<evidence type="ECO:0000313" key="3">
    <source>
        <dbReference type="Proteomes" id="UP001300745"/>
    </source>
</evidence>
<keyword evidence="1" id="KW-0472">Membrane</keyword>
<accession>A0ABT3SPJ3</accession>
<proteinExistence type="predicted"/>
<comment type="caution">
    <text evidence="2">The sequence shown here is derived from an EMBL/GenBank/DDBJ whole genome shotgun (WGS) entry which is preliminary data.</text>
</comment>
<dbReference type="RefSeq" id="WP_266001403.1">
    <property type="nucleotide sequence ID" value="NZ_JAPJDN010000090.1"/>
</dbReference>
<sequence>MSDVTWLLFVGVVSTGALQFVVIAAAVLADKSESPVFPRWVGYFNMWVTLTFCVGNAIFFVKSGPLAWNGLLSWWTVIIAYGVWLIVMLVMMLKAVARQQTETSQPDRDYGLERRLALLEAQMQTVRADVAKTV</sequence>
<keyword evidence="1" id="KW-0812">Transmembrane</keyword>
<dbReference type="Proteomes" id="UP001300745">
    <property type="component" value="Unassembled WGS sequence"/>
</dbReference>
<feature type="transmembrane region" description="Helical" evidence="1">
    <location>
        <begin position="72"/>
        <end position="93"/>
    </location>
</feature>
<evidence type="ECO:0000313" key="2">
    <source>
        <dbReference type="EMBL" id="MCX2941448.1"/>
    </source>
</evidence>
<name>A0ABT3SPJ3_9MYCO</name>
<evidence type="ECO:0000256" key="1">
    <source>
        <dbReference type="SAM" id="Phobius"/>
    </source>
</evidence>
<reference evidence="2 3" key="1">
    <citation type="submission" date="2022-11" db="EMBL/GenBank/DDBJ databases">
        <title>Mycobacterium sp. nov.</title>
        <authorList>
            <person name="Papic B."/>
            <person name="Spicic S."/>
            <person name="Duvnjak S."/>
        </authorList>
    </citation>
    <scope>NUCLEOTIDE SEQUENCE [LARGE SCALE GENOMIC DNA]</scope>
    <source>
        <strain evidence="2 3">CVI_P4</strain>
    </source>
</reference>
<feature type="transmembrane region" description="Helical" evidence="1">
    <location>
        <begin position="40"/>
        <end position="60"/>
    </location>
</feature>
<gene>
    <name evidence="2" type="ORF">ORI27_32725</name>
</gene>
<protein>
    <submittedName>
        <fullName evidence="2">Uncharacterized protein</fullName>
    </submittedName>
</protein>
<keyword evidence="1" id="KW-1133">Transmembrane helix</keyword>
<organism evidence="2 3">
    <name type="scientific">Mycobacterium pinniadriaticum</name>
    <dbReference type="NCBI Taxonomy" id="2994102"/>
    <lineage>
        <taxon>Bacteria</taxon>
        <taxon>Bacillati</taxon>
        <taxon>Actinomycetota</taxon>
        <taxon>Actinomycetes</taxon>
        <taxon>Mycobacteriales</taxon>
        <taxon>Mycobacteriaceae</taxon>
        <taxon>Mycobacterium</taxon>
    </lineage>
</organism>
<keyword evidence="3" id="KW-1185">Reference proteome</keyword>
<dbReference type="EMBL" id="JAPJDO010000090">
    <property type="protein sequence ID" value="MCX2941448.1"/>
    <property type="molecule type" value="Genomic_DNA"/>
</dbReference>